<feature type="domain" description="SCP" evidence="1">
    <location>
        <begin position="10"/>
        <end position="79"/>
    </location>
</feature>
<evidence type="ECO:0000313" key="3">
    <source>
        <dbReference type="Proteomes" id="UP000054047"/>
    </source>
</evidence>
<accession>A0A0C2H598</accession>
<proteinExistence type="predicted"/>
<organism evidence="2 3">
    <name type="scientific">Ancylostoma duodenale</name>
    <dbReference type="NCBI Taxonomy" id="51022"/>
    <lineage>
        <taxon>Eukaryota</taxon>
        <taxon>Metazoa</taxon>
        <taxon>Ecdysozoa</taxon>
        <taxon>Nematoda</taxon>
        <taxon>Chromadorea</taxon>
        <taxon>Rhabditida</taxon>
        <taxon>Rhabditina</taxon>
        <taxon>Rhabditomorpha</taxon>
        <taxon>Strongyloidea</taxon>
        <taxon>Ancylostomatidae</taxon>
        <taxon>Ancylostomatinae</taxon>
        <taxon>Ancylostoma</taxon>
    </lineage>
</organism>
<gene>
    <name evidence="2" type="ORF">ANCDUO_05108</name>
</gene>
<dbReference type="EMBL" id="KN727984">
    <property type="protein sequence ID" value="KIH64581.1"/>
    <property type="molecule type" value="Genomic_DNA"/>
</dbReference>
<evidence type="ECO:0000259" key="1">
    <source>
        <dbReference type="Pfam" id="PF00188"/>
    </source>
</evidence>
<dbReference type="AlphaFoldDB" id="A0A0C2H598"/>
<dbReference type="SUPFAM" id="SSF55797">
    <property type="entry name" value="PR-1-like"/>
    <property type="match status" value="1"/>
</dbReference>
<name>A0A0C2H598_9BILA</name>
<dbReference type="OrthoDB" id="5874910at2759"/>
<dbReference type="InterPro" id="IPR035940">
    <property type="entry name" value="CAP_sf"/>
</dbReference>
<dbReference type="Pfam" id="PF00188">
    <property type="entry name" value="CAP"/>
    <property type="match status" value="1"/>
</dbReference>
<keyword evidence="3" id="KW-1185">Reference proteome</keyword>
<protein>
    <recommendedName>
        <fullName evidence="1">SCP domain-containing protein</fullName>
    </recommendedName>
</protein>
<sequence>MTDDLREMALSMHNNYRRLLATGFAKDGQIGYAKPATRMTALTYDCTLEDKIMTGLSKCRNDAVATGSPQNFKAFSAFEDSRKDALQKVVFIR</sequence>
<reference evidence="2 3" key="1">
    <citation type="submission" date="2013-12" db="EMBL/GenBank/DDBJ databases">
        <title>Draft genome of the parsitic nematode Ancylostoma duodenale.</title>
        <authorList>
            <person name="Mitreva M."/>
        </authorList>
    </citation>
    <scope>NUCLEOTIDE SEQUENCE [LARGE SCALE GENOMIC DNA]</scope>
    <source>
        <strain evidence="2 3">Zhejiang</strain>
    </source>
</reference>
<dbReference type="InterPro" id="IPR014044">
    <property type="entry name" value="CAP_dom"/>
</dbReference>
<evidence type="ECO:0000313" key="2">
    <source>
        <dbReference type="EMBL" id="KIH64581.1"/>
    </source>
</evidence>
<dbReference type="Proteomes" id="UP000054047">
    <property type="component" value="Unassembled WGS sequence"/>
</dbReference>
<dbReference type="Gene3D" id="3.40.33.10">
    <property type="entry name" value="CAP"/>
    <property type="match status" value="1"/>
</dbReference>